<name>A0A6J4PCI9_9ACTN</name>
<reference evidence="1" key="1">
    <citation type="submission" date="2020-02" db="EMBL/GenBank/DDBJ databases">
        <authorList>
            <person name="Meier V. D."/>
        </authorList>
    </citation>
    <scope>NUCLEOTIDE SEQUENCE</scope>
    <source>
        <strain evidence="1">AVDCRST_MAG75</strain>
    </source>
</reference>
<proteinExistence type="predicted"/>
<evidence type="ECO:0000313" key="1">
    <source>
        <dbReference type="EMBL" id="CAA9410747.1"/>
    </source>
</evidence>
<dbReference type="Pfam" id="PF18844">
    <property type="entry name" value="baeRF_family2"/>
    <property type="match status" value="1"/>
</dbReference>
<sequence>MKTDRIAHLYDDPGPFASAYIEVSREMEDGNITAELAAQAACDQMAAQGAPESVVDQVRARLSEDTHLPAPVSRCVVATEAGVLLDELVMSHRPQPTGVWDALPQLSDWIADSDSGVPFVLALVDHEGGDVRSYRTHGFIPDEESSVGGETEFEHKIRGGGWDHLRFQHRSENVWRRNAAEVAHEIEAQAAHGAELVLLAGDPRSCQQVKEQLGDLRAELVHLKSGSRSADGGEEALHAAVTEALYDAVVKKKLAQVHELRDRLGRDYAVAIGVGDVVDAFVRGQVDRLLIDPNRAAEFTVELQKHPGLALGAVTGLPPAVPADRALIAAAATTGADVVVTRSGTLGGAPAAGLLRWDQPSVGAHA</sequence>
<dbReference type="InterPro" id="IPR040701">
    <property type="entry name" value="Bact_RF_family2"/>
</dbReference>
<dbReference type="EMBL" id="CADCUO010000192">
    <property type="protein sequence ID" value="CAA9410747.1"/>
    <property type="molecule type" value="Genomic_DNA"/>
</dbReference>
<dbReference type="Gene3D" id="3.30.420.60">
    <property type="entry name" value="eRF1 domain 2"/>
    <property type="match status" value="1"/>
</dbReference>
<dbReference type="InterPro" id="IPR042226">
    <property type="entry name" value="eFR1_2_sf"/>
</dbReference>
<protein>
    <submittedName>
        <fullName evidence="1">Uncharacterized protein</fullName>
    </submittedName>
</protein>
<accession>A0A6J4PCI9</accession>
<organism evidence="1">
    <name type="scientific">uncultured Propionibacteriaceae bacterium</name>
    <dbReference type="NCBI Taxonomy" id="257457"/>
    <lineage>
        <taxon>Bacteria</taxon>
        <taxon>Bacillati</taxon>
        <taxon>Actinomycetota</taxon>
        <taxon>Actinomycetes</taxon>
        <taxon>Propionibacteriales</taxon>
        <taxon>Propionibacteriaceae</taxon>
        <taxon>environmental samples</taxon>
    </lineage>
</organism>
<dbReference type="AlphaFoldDB" id="A0A6J4PCI9"/>
<gene>
    <name evidence="1" type="ORF">AVDCRST_MAG75-2732</name>
</gene>